<protein>
    <submittedName>
        <fullName evidence="1">Uncharacterized protein</fullName>
    </submittedName>
</protein>
<reference evidence="1" key="1">
    <citation type="journal article" date="2021" name="Environ. Microbiol.">
        <title>Gene family expansions and transcriptome signatures uncover fungal adaptations to wood decay.</title>
        <authorList>
            <person name="Hage H."/>
            <person name="Miyauchi S."/>
            <person name="Viragh M."/>
            <person name="Drula E."/>
            <person name="Min B."/>
            <person name="Chaduli D."/>
            <person name="Navarro D."/>
            <person name="Favel A."/>
            <person name="Norest M."/>
            <person name="Lesage-Meessen L."/>
            <person name="Balint B."/>
            <person name="Merenyi Z."/>
            <person name="de Eugenio L."/>
            <person name="Morin E."/>
            <person name="Martinez A.T."/>
            <person name="Baldrian P."/>
            <person name="Stursova M."/>
            <person name="Martinez M.J."/>
            <person name="Novotny C."/>
            <person name="Magnuson J.K."/>
            <person name="Spatafora J.W."/>
            <person name="Maurice S."/>
            <person name="Pangilinan J."/>
            <person name="Andreopoulos W."/>
            <person name="LaButti K."/>
            <person name="Hundley H."/>
            <person name="Na H."/>
            <person name="Kuo A."/>
            <person name="Barry K."/>
            <person name="Lipzen A."/>
            <person name="Henrissat B."/>
            <person name="Riley R."/>
            <person name="Ahrendt S."/>
            <person name="Nagy L.G."/>
            <person name="Grigoriev I.V."/>
            <person name="Martin F."/>
            <person name="Rosso M.N."/>
        </authorList>
    </citation>
    <scope>NUCLEOTIDE SEQUENCE</scope>
    <source>
        <strain evidence="1">CBS 384.51</strain>
    </source>
</reference>
<organism evidence="1 2">
    <name type="scientific">Irpex rosettiformis</name>
    <dbReference type="NCBI Taxonomy" id="378272"/>
    <lineage>
        <taxon>Eukaryota</taxon>
        <taxon>Fungi</taxon>
        <taxon>Dikarya</taxon>
        <taxon>Basidiomycota</taxon>
        <taxon>Agaricomycotina</taxon>
        <taxon>Agaricomycetes</taxon>
        <taxon>Polyporales</taxon>
        <taxon>Irpicaceae</taxon>
        <taxon>Irpex</taxon>
    </lineage>
</organism>
<evidence type="ECO:0000313" key="1">
    <source>
        <dbReference type="EMBL" id="KAI0094662.1"/>
    </source>
</evidence>
<comment type="caution">
    <text evidence="1">The sequence shown here is derived from an EMBL/GenBank/DDBJ whole genome shotgun (WGS) entry which is preliminary data.</text>
</comment>
<sequence>MSVLSSILANSTRPPQPFILLQSSAAQSSLPVLNSFISKAKGTVVLACFLYSPKIFIKQEGVQQQIDLVDCREYVLEYHDEADDWKDNVFKSLQKLDSSSPLTVVIDSIETLLSNASNSVCSVYAFLSEILGTVQSHKGHSRLIIHGVGSSPLTSLLSQPSFSSTMVHIISHPPVLLTHLSRSYSLPPPPLTPPERFWSVFSPIADREHEGESLVFGSDGEGDGGDEIILELVVRGTGEGRRRAVERDLEGWKAESGLIGPCELKFLQSLGNVWTRKGTLDEATPDPTKNVSFNLKLTPEQQQSRAQVPLPYVHDGAPNLNTVGIGIPEGSILYDPDSADDVDDDDPDEDLDI</sequence>
<proteinExistence type="predicted"/>
<evidence type="ECO:0000313" key="2">
    <source>
        <dbReference type="Proteomes" id="UP001055072"/>
    </source>
</evidence>
<keyword evidence="2" id="KW-1185">Reference proteome</keyword>
<dbReference type="Proteomes" id="UP001055072">
    <property type="component" value="Unassembled WGS sequence"/>
</dbReference>
<dbReference type="EMBL" id="MU274900">
    <property type="protein sequence ID" value="KAI0094662.1"/>
    <property type="molecule type" value="Genomic_DNA"/>
</dbReference>
<accession>A0ACB8UJU7</accession>
<gene>
    <name evidence="1" type="ORF">BDY19DRAFT_34947</name>
</gene>
<name>A0ACB8UJU7_9APHY</name>